<keyword evidence="4" id="KW-1185">Reference proteome</keyword>
<name>A0A1Y1WRW8_9FUNG</name>
<feature type="transmembrane region" description="Helical" evidence="2">
    <location>
        <begin position="51"/>
        <end position="77"/>
    </location>
</feature>
<reference evidence="3 4" key="2">
    <citation type="submission" date="2016-08" db="EMBL/GenBank/DDBJ databases">
        <title>Pervasive Adenine N6-methylation of Active Genes in Fungi.</title>
        <authorList>
            <consortium name="DOE Joint Genome Institute"/>
            <person name="Mondo S.J."/>
            <person name="Dannebaum R.O."/>
            <person name="Kuo R.C."/>
            <person name="Labutti K."/>
            <person name="Haridas S."/>
            <person name="Kuo A."/>
            <person name="Salamov A."/>
            <person name="Ahrendt S.R."/>
            <person name="Lipzen A."/>
            <person name="Sullivan W."/>
            <person name="Andreopoulos W.B."/>
            <person name="Clum A."/>
            <person name="Lindquist E."/>
            <person name="Daum C."/>
            <person name="Ramamoorthy G.K."/>
            <person name="Gryganskyi A."/>
            <person name="Culley D."/>
            <person name="Magnuson J.K."/>
            <person name="James T.Y."/>
            <person name="O'Malley M.A."/>
            <person name="Stajich J.E."/>
            <person name="Spatafora J.W."/>
            <person name="Visel A."/>
            <person name="Grigoriev I.V."/>
        </authorList>
    </citation>
    <scope>NUCLEOTIDE SEQUENCE [LARGE SCALE GENOMIC DNA]</scope>
    <source>
        <strain evidence="3 4">S4</strain>
    </source>
</reference>
<keyword evidence="2" id="KW-0812">Transmembrane</keyword>
<feature type="transmembrane region" description="Helical" evidence="2">
    <location>
        <begin position="12"/>
        <end position="39"/>
    </location>
</feature>
<feature type="compositionally biased region" description="Basic and acidic residues" evidence="1">
    <location>
        <begin position="124"/>
        <end position="135"/>
    </location>
</feature>
<accession>A0A1Y1WRW8</accession>
<dbReference type="EMBL" id="MCFG01000324">
    <property type="protein sequence ID" value="ORX76006.1"/>
    <property type="molecule type" value="Genomic_DNA"/>
</dbReference>
<evidence type="ECO:0000313" key="4">
    <source>
        <dbReference type="Proteomes" id="UP000193944"/>
    </source>
</evidence>
<feature type="region of interest" description="Disordered" evidence="1">
    <location>
        <begin position="124"/>
        <end position="149"/>
    </location>
</feature>
<sequence>MKKANIRCLKIITIIMLVLSIPYFNMLGIIVSSLTLYGIQMQNHDIIKKILILNILEAIIFGGCHVVLIVLICLPFFSKRSLSIRIPLLLLAVFLLLLQIYYIINIYIYTKNPEAFIELNEKKVTEQPNENKESNKPNGNDTIYNEPPPSYKSSYSLLPSYKSKTSTLPSYNATNVTINIPSSTINNPMLGTSMLSTSILNNSMLNNSILSTSNTLVSPSKMMINEI</sequence>
<organism evidence="3 4">
    <name type="scientific">Anaeromyces robustus</name>
    <dbReference type="NCBI Taxonomy" id="1754192"/>
    <lineage>
        <taxon>Eukaryota</taxon>
        <taxon>Fungi</taxon>
        <taxon>Fungi incertae sedis</taxon>
        <taxon>Chytridiomycota</taxon>
        <taxon>Chytridiomycota incertae sedis</taxon>
        <taxon>Neocallimastigomycetes</taxon>
        <taxon>Neocallimastigales</taxon>
        <taxon>Neocallimastigaceae</taxon>
        <taxon>Anaeromyces</taxon>
    </lineage>
</organism>
<protein>
    <submittedName>
        <fullName evidence="3">Uncharacterized protein</fullName>
    </submittedName>
</protein>
<evidence type="ECO:0000256" key="1">
    <source>
        <dbReference type="SAM" id="MobiDB-lite"/>
    </source>
</evidence>
<evidence type="ECO:0000256" key="2">
    <source>
        <dbReference type="SAM" id="Phobius"/>
    </source>
</evidence>
<proteinExistence type="predicted"/>
<evidence type="ECO:0000313" key="3">
    <source>
        <dbReference type="EMBL" id="ORX76006.1"/>
    </source>
</evidence>
<dbReference type="AlphaFoldDB" id="A0A1Y1WRW8"/>
<comment type="caution">
    <text evidence="3">The sequence shown here is derived from an EMBL/GenBank/DDBJ whole genome shotgun (WGS) entry which is preliminary data.</text>
</comment>
<feature type="transmembrane region" description="Helical" evidence="2">
    <location>
        <begin position="89"/>
        <end position="109"/>
    </location>
</feature>
<keyword evidence="2" id="KW-0472">Membrane</keyword>
<reference evidence="3 4" key="1">
    <citation type="submission" date="2016-08" db="EMBL/GenBank/DDBJ databases">
        <title>A Parts List for Fungal Cellulosomes Revealed by Comparative Genomics.</title>
        <authorList>
            <consortium name="DOE Joint Genome Institute"/>
            <person name="Haitjema C.H."/>
            <person name="Gilmore S.P."/>
            <person name="Henske J.K."/>
            <person name="Solomon K.V."/>
            <person name="De Groot R."/>
            <person name="Kuo A."/>
            <person name="Mondo S.J."/>
            <person name="Salamov A.A."/>
            <person name="Labutti K."/>
            <person name="Zhao Z."/>
            <person name="Chiniquy J."/>
            <person name="Barry K."/>
            <person name="Brewer H.M."/>
            <person name="Purvine S.O."/>
            <person name="Wright A.T."/>
            <person name="Boxma B."/>
            <person name="Van Alen T."/>
            <person name="Hackstein J.H."/>
            <person name="Baker S.E."/>
            <person name="Grigoriev I.V."/>
            <person name="O'Malley M.A."/>
        </authorList>
    </citation>
    <scope>NUCLEOTIDE SEQUENCE [LARGE SCALE GENOMIC DNA]</scope>
    <source>
        <strain evidence="3 4">S4</strain>
    </source>
</reference>
<dbReference type="Proteomes" id="UP000193944">
    <property type="component" value="Unassembled WGS sequence"/>
</dbReference>
<gene>
    <name evidence="3" type="ORF">BCR32DRAFT_296540</name>
</gene>
<keyword evidence="2" id="KW-1133">Transmembrane helix</keyword>